<feature type="compositionally biased region" description="Acidic residues" evidence="1">
    <location>
        <begin position="9"/>
        <end position="19"/>
    </location>
</feature>
<gene>
    <name evidence="2" type="ORF">D7D52_26985</name>
</gene>
<dbReference type="EMBL" id="CP032568">
    <property type="protein sequence ID" value="AYF76849.1"/>
    <property type="molecule type" value="Genomic_DNA"/>
</dbReference>
<dbReference type="Proteomes" id="UP000267164">
    <property type="component" value="Chromosome"/>
</dbReference>
<dbReference type="KEGG" id="nyu:D7D52_26985"/>
<organism evidence="2 3">
    <name type="scientific">Nocardia yunnanensis</name>
    <dbReference type="NCBI Taxonomy" id="2382165"/>
    <lineage>
        <taxon>Bacteria</taxon>
        <taxon>Bacillati</taxon>
        <taxon>Actinomycetota</taxon>
        <taxon>Actinomycetes</taxon>
        <taxon>Mycobacteriales</taxon>
        <taxon>Nocardiaceae</taxon>
        <taxon>Nocardia</taxon>
    </lineage>
</organism>
<evidence type="ECO:0000313" key="2">
    <source>
        <dbReference type="EMBL" id="AYF76849.1"/>
    </source>
</evidence>
<accession>A0A386ZJQ0</accession>
<evidence type="ECO:0000313" key="3">
    <source>
        <dbReference type="Proteomes" id="UP000267164"/>
    </source>
</evidence>
<feature type="region of interest" description="Disordered" evidence="1">
    <location>
        <begin position="1"/>
        <end position="21"/>
    </location>
</feature>
<dbReference type="AlphaFoldDB" id="A0A386ZJQ0"/>
<evidence type="ECO:0000256" key="1">
    <source>
        <dbReference type="SAM" id="MobiDB-lite"/>
    </source>
</evidence>
<protein>
    <submittedName>
        <fullName evidence="2">Uncharacterized protein</fullName>
    </submittedName>
</protein>
<dbReference type="RefSeq" id="WP_120740758.1">
    <property type="nucleotide sequence ID" value="NZ_CP032568.1"/>
</dbReference>
<reference evidence="2 3" key="1">
    <citation type="submission" date="2018-09" db="EMBL/GenBank/DDBJ databases">
        <title>Nocardia yunnanensis sp. nov., an actinomycete isolated from a soil sample.</title>
        <authorList>
            <person name="Zhang J."/>
        </authorList>
    </citation>
    <scope>NUCLEOTIDE SEQUENCE [LARGE SCALE GENOMIC DNA]</scope>
    <source>
        <strain evidence="2 3">CFHS0054</strain>
    </source>
</reference>
<keyword evidence="3" id="KW-1185">Reference proteome</keyword>
<sequence length="121" mass="13318">MNPILSDPTDIDDDMDDAAGDPAGAEVIELDRRPNHTAGQRNSMSAALKEALEAATAIDPATRREANRRKVAEVEADFWESREVLKRIRAFAHYRVTPAVQGGEGYDIISSVREGNVRRGK</sequence>
<proteinExistence type="predicted"/>
<name>A0A386ZJQ0_9NOCA</name>